<dbReference type="CDD" id="cd00146">
    <property type="entry name" value="PKD"/>
    <property type="match status" value="1"/>
</dbReference>
<dbReference type="Pfam" id="PF22352">
    <property type="entry name" value="K319L-like_PKD"/>
    <property type="match status" value="1"/>
</dbReference>
<feature type="signal peptide" evidence="1">
    <location>
        <begin position="1"/>
        <end position="20"/>
    </location>
</feature>
<dbReference type="SMART" id="SM00089">
    <property type="entry name" value="PKD"/>
    <property type="match status" value="1"/>
</dbReference>
<dbReference type="EMBL" id="CP072801">
    <property type="protein sequence ID" value="QTR45622.1"/>
    <property type="molecule type" value="Genomic_DNA"/>
</dbReference>
<reference evidence="3 4" key="1">
    <citation type="submission" date="2021-04" db="EMBL/GenBank/DDBJ databases">
        <title>Genomics, taxonomy and metabolism of representatives of sulfur bacteria of the genus Thiothrix: Thiothrix fructosivorans QT, Thiothrix unzii A1T and three new species, Thiothrix subterranea sp. nov., Thiothrix litoralis sp. nov. and 'Candidatus Thiothrix anitrata' sp. nov.</title>
        <authorList>
            <person name="Ravin N.V."/>
            <person name="Smolyakov D."/>
            <person name="Rudenko T.S."/>
            <person name="Mardanov A.V."/>
            <person name="Beletsky A.V."/>
            <person name="Markov N.D."/>
            <person name="Fomenkov A.I."/>
            <person name="Roberts R.J."/>
            <person name="Karnachuk O.V."/>
            <person name="Novikov A."/>
            <person name="Grabovich M.Y."/>
        </authorList>
    </citation>
    <scope>NUCLEOTIDE SEQUENCE [LARGE SCALE GENOMIC DNA]</scope>
    <source>
        <strain evidence="3 4">AS</strain>
    </source>
</reference>
<dbReference type="Proteomes" id="UP000672039">
    <property type="component" value="Chromosome"/>
</dbReference>
<accession>A0ABX7WQB6</accession>
<dbReference type="SUPFAM" id="SSF63829">
    <property type="entry name" value="Calcium-dependent phosphotriesterase"/>
    <property type="match status" value="1"/>
</dbReference>
<keyword evidence="1" id="KW-0732">Signal</keyword>
<proteinExistence type="predicted"/>
<feature type="domain" description="PKD/Chitinase" evidence="2">
    <location>
        <begin position="360"/>
        <end position="449"/>
    </location>
</feature>
<dbReference type="Gene3D" id="2.60.40.10">
    <property type="entry name" value="Immunoglobulins"/>
    <property type="match status" value="1"/>
</dbReference>
<evidence type="ECO:0000256" key="1">
    <source>
        <dbReference type="SAM" id="SignalP"/>
    </source>
</evidence>
<organism evidence="3 4">
    <name type="scientific">Thiothrix litoralis</name>
    <dbReference type="NCBI Taxonomy" id="2891210"/>
    <lineage>
        <taxon>Bacteria</taxon>
        <taxon>Pseudomonadati</taxon>
        <taxon>Pseudomonadota</taxon>
        <taxon>Gammaproteobacteria</taxon>
        <taxon>Thiotrichales</taxon>
        <taxon>Thiotrichaceae</taxon>
        <taxon>Thiothrix</taxon>
    </lineage>
</organism>
<dbReference type="RefSeq" id="WP_210222021.1">
    <property type="nucleotide sequence ID" value="NZ_CP072801.1"/>
</dbReference>
<dbReference type="InterPro" id="IPR022409">
    <property type="entry name" value="PKD/Chitinase_dom"/>
</dbReference>
<dbReference type="SUPFAM" id="SSF49299">
    <property type="entry name" value="PKD domain"/>
    <property type="match status" value="1"/>
</dbReference>
<evidence type="ECO:0000313" key="4">
    <source>
        <dbReference type="Proteomes" id="UP000672039"/>
    </source>
</evidence>
<feature type="chain" id="PRO_5047310020" evidence="1">
    <location>
        <begin position="21"/>
        <end position="769"/>
    </location>
</feature>
<sequence>MKTNQLLPVLVAGTLLSACGGGTTTSSTTTGGTTTTSLTNNGVNTTLADASSVYTGSRILALLNTTNSMDFVNLVLGTENINDNITAPRPANNATPSKTSLASAVQASLLQPQRILSALAAQQIAAQHYQARSVNINDTCPGGGTAAVTGEVSDTTFTGTLQVIYSQCKSENVVTNGTAMLVIHAFNVPTLQATSYTVSMKGLGIRVDDVPYTTTGTLRTDLNLATGQSTLLVNQYQRNLSTGKQQLAENITMLVENSGYTNISGKFCEGVQGCVNATTVKPFLFAADGVPLEGEILLNGAASSKVQVIAQGYDTSTPPQRNLQVNLDTDGDGVYESPSVRNESVLKNFSITPNVAPQAVIAALPVSTTLGATLTLDASQTTDLEGDFLTYQWTLEAAPQGSNATLTAADSVTASFTPAQQGTYTFSLKATDAFGNTNLATRDLTVMNTANPLSSNAVDAAYSDTLDQLITVSSLPGNTLNITNPTSGRQQSVTLQLPPTSLAISPDGKTAVVGHDGAITQVDLETAEILNFYGNIGFKVFDIALGSDSKAYLTPPASMQWSYLYVVDLTTGVVQEDLSTTTSKRLFGGTHLQVIPALQAVYTLDTTGSPSNNLNRYDTSTTQPVWLYDSPYQGQYDLGGTASNVWATDDGMYLLSAGGTLFQTANQQAADMRYQRTLSDDDGKVETYLVHADHSQKAAKFVAIEKATAYRLKTYTTPLLNRETSVSLQGMSIDGSSEVVKPVFVFFNANGTERYAVLEQGGKSYLMAF</sequence>
<dbReference type="PROSITE" id="PS51257">
    <property type="entry name" value="PROKAR_LIPOPROTEIN"/>
    <property type="match status" value="1"/>
</dbReference>
<dbReference type="InterPro" id="IPR035986">
    <property type="entry name" value="PKD_dom_sf"/>
</dbReference>
<gene>
    <name evidence="3" type="ORF">J9253_16690</name>
</gene>
<evidence type="ECO:0000313" key="3">
    <source>
        <dbReference type="EMBL" id="QTR45622.1"/>
    </source>
</evidence>
<evidence type="ECO:0000259" key="2">
    <source>
        <dbReference type="SMART" id="SM00089"/>
    </source>
</evidence>
<keyword evidence="4" id="KW-1185">Reference proteome</keyword>
<dbReference type="InterPro" id="IPR013783">
    <property type="entry name" value="Ig-like_fold"/>
</dbReference>
<name>A0ABX7WQB6_9GAMM</name>
<protein>
    <submittedName>
        <fullName evidence="3">PKD domain-containing protein</fullName>
    </submittedName>
</protein>